<proteinExistence type="predicted"/>
<dbReference type="EMBL" id="JAZDUA010000167">
    <property type="protein sequence ID" value="KAK7865740.1"/>
    <property type="molecule type" value="Genomic_DNA"/>
</dbReference>
<evidence type="ECO:0000313" key="1">
    <source>
        <dbReference type="EMBL" id="KAK7865740.1"/>
    </source>
</evidence>
<name>A0AAN9Z8F6_9ORTH</name>
<accession>A0AAN9Z8F6</accession>
<evidence type="ECO:0000313" key="2">
    <source>
        <dbReference type="Proteomes" id="UP001378592"/>
    </source>
</evidence>
<gene>
    <name evidence="1" type="ORF">R5R35_005526</name>
</gene>
<dbReference type="AlphaFoldDB" id="A0AAN9Z8F6"/>
<keyword evidence="2" id="KW-1185">Reference proteome</keyword>
<dbReference type="Proteomes" id="UP001378592">
    <property type="component" value="Unassembled WGS sequence"/>
</dbReference>
<sequence length="170" mass="20587">MFQVERHQYKIRVDRIHKDVKDFFRYNEMDNPVDSYGKNLLRYSDVFDIKEDELSGLSDVFDITEDELSGFNDVFENEEEFFEPVDNEAPVTTGPATRPRMQDEDVETKTLLAIEQFHENENQRKELYKYKLFLMKEENRRQEEMHALKMLCIQNYFFQNYSLRSTFNDC</sequence>
<comment type="caution">
    <text evidence="1">The sequence shown here is derived from an EMBL/GenBank/DDBJ whole genome shotgun (WGS) entry which is preliminary data.</text>
</comment>
<reference evidence="1 2" key="1">
    <citation type="submission" date="2024-03" db="EMBL/GenBank/DDBJ databases">
        <title>The genome assembly and annotation of the cricket Gryllus longicercus Weissman &amp; Gray.</title>
        <authorList>
            <person name="Szrajer S."/>
            <person name="Gray D."/>
            <person name="Ylla G."/>
        </authorList>
    </citation>
    <scope>NUCLEOTIDE SEQUENCE [LARGE SCALE GENOMIC DNA]</scope>
    <source>
        <strain evidence="1">DAG 2021-001</strain>
        <tissue evidence="1">Whole body minus gut</tissue>
    </source>
</reference>
<organism evidence="1 2">
    <name type="scientific">Gryllus longicercus</name>
    <dbReference type="NCBI Taxonomy" id="2509291"/>
    <lineage>
        <taxon>Eukaryota</taxon>
        <taxon>Metazoa</taxon>
        <taxon>Ecdysozoa</taxon>
        <taxon>Arthropoda</taxon>
        <taxon>Hexapoda</taxon>
        <taxon>Insecta</taxon>
        <taxon>Pterygota</taxon>
        <taxon>Neoptera</taxon>
        <taxon>Polyneoptera</taxon>
        <taxon>Orthoptera</taxon>
        <taxon>Ensifera</taxon>
        <taxon>Gryllidea</taxon>
        <taxon>Grylloidea</taxon>
        <taxon>Gryllidae</taxon>
        <taxon>Gryllinae</taxon>
        <taxon>Gryllus</taxon>
    </lineage>
</organism>
<protein>
    <submittedName>
        <fullName evidence="1">Uncharacterized protein</fullName>
    </submittedName>
</protein>